<protein>
    <submittedName>
        <fullName evidence="3">Nucleoside deaminase</fullName>
        <ecNumber evidence="3">3.5.4.33</ecNumber>
    </submittedName>
</protein>
<keyword evidence="4" id="KW-1185">Reference proteome</keyword>
<feature type="domain" description="CMP/dCMP-type deaminase" evidence="2">
    <location>
        <begin position="28"/>
        <end position="141"/>
    </location>
</feature>
<name>A0ABV8TDZ7_9ACTN</name>
<dbReference type="SUPFAM" id="SSF53927">
    <property type="entry name" value="Cytidine deaminase-like"/>
    <property type="match status" value="1"/>
</dbReference>
<evidence type="ECO:0000313" key="3">
    <source>
        <dbReference type="EMBL" id="MFC4328853.1"/>
    </source>
</evidence>
<accession>A0ABV8TDZ7</accession>
<sequence length="188" mass="20059">MNPTEASTGDSGGESSGRSARRPAEATAADLPYLERAVDLAAEALDAGDEPFGSLLVGGDGRILAEDRNRVHTLGDRTRHPEFALVRWAVEHLDARERAAATVFTSGEHCTMCAAAHGWAGLGTVVYAHSAAELTEWLTALDAPPSPVRCLPLRDVVPGLDVRGPAPALTSRLRALHHEFHRRRTDGS</sequence>
<dbReference type="PROSITE" id="PS51747">
    <property type="entry name" value="CYT_DCMP_DEAMINASES_2"/>
    <property type="match status" value="1"/>
</dbReference>
<dbReference type="InterPro" id="IPR016193">
    <property type="entry name" value="Cytidine_deaminase-like"/>
</dbReference>
<keyword evidence="3" id="KW-0378">Hydrolase</keyword>
<organism evidence="3 4">
    <name type="scientific">Streptomyces andamanensis</name>
    <dbReference type="NCBI Taxonomy" id="1565035"/>
    <lineage>
        <taxon>Bacteria</taxon>
        <taxon>Bacillati</taxon>
        <taxon>Actinomycetota</taxon>
        <taxon>Actinomycetes</taxon>
        <taxon>Kitasatosporales</taxon>
        <taxon>Streptomycetaceae</taxon>
        <taxon>Streptomyces</taxon>
    </lineage>
</organism>
<reference evidence="4" key="1">
    <citation type="journal article" date="2019" name="Int. J. Syst. Evol. Microbiol.">
        <title>The Global Catalogue of Microorganisms (GCM) 10K type strain sequencing project: providing services to taxonomists for standard genome sequencing and annotation.</title>
        <authorList>
            <consortium name="The Broad Institute Genomics Platform"/>
            <consortium name="The Broad Institute Genome Sequencing Center for Infectious Disease"/>
            <person name="Wu L."/>
            <person name="Ma J."/>
        </authorList>
    </citation>
    <scope>NUCLEOTIDE SEQUENCE [LARGE SCALE GENOMIC DNA]</scope>
    <source>
        <strain evidence="4">PCU 347</strain>
    </source>
</reference>
<dbReference type="PANTHER" id="PTHR11079:SF179">
    <property type="entry name" value="TRNA(ADENINE(34)) DEAMINASE, CHLOROPLASTIC"/>
    <property type="match status" value="1"/>
</dbReference>
<evidence type="ECO:0000259" key="2">
    <source>
        <dbReference type="PROSITE" id="PS51747"/>
    </source>
</evidence>
<dbReference type="EC" id="3.5.4.33" evidence="3"/>
<dbReference type="Proteomes" id="UP001595824">
    <property type="component" value="Unassembled WGS sequence"/>
</dbReference>
<dbReference type="Gene3D" id="3.40.140.10">
    <property type="entry name" value="Cytidine Deaminase, domain 2"/>
    <property type="match status" value="1"/>
</dbReference>
<proteinExistence type="predicted"/>
<gene>
    <name evidence="3" type="ORF">ACFPC0_13675</name>
</gene>
<dbReference type="InterPro" id="IPR002125">
    <property type="entry name" value="CMP_dCMP_dom"/>
</dbReference>
<dbReference type="GO" id="GO:0052717">
    <property type="term" value="F:tRNA-specific adenosine-34 deaminase activity"/>
    <property type="evidence" value="ECO:0007669"/>
    <property type="project" value="UniProtKB-EC"/>
</dbReference>
<comment type="caution">
    <text evidence="3">The sequence shown here is derived from an EMBL/GenBank/DDBJ whole genome shotgun (WGS) entry which is preliminary data.</text>
</comment>
<feature type="region of interest" description="Disordered" evidence="1">
    <location>
        <begin position="1"/>
        <end position="28"/>
    </location>
</feature>
<dbReference type="Pfam" id="PF00383">
    <property type="entry name" value="dCMP_cyt_deam_1"/>
    <property type="match status" value="1"/>
</dbReference>
<dbReference type="EMBL" id="JBHSDP010000014">
    <property type="protein sequence ID" value="MFC4328853.1"/>
    <property type="molecule type" value="Genomic_DNA"/>
</dbReference>
<dbReference type="CDD" id="cd01285">
    <property type="entry name" value="nucleoside_deaminase"/>
    <property type="match status" value="1"/>
</dbReference>
<dbReference type="PANTHER" id="PTHR11079">
    <property type="entry name" value="CYTOSINE DEAMINASE FAMILY MEMBER"/>
    <property type="match status" value="1"/>
</dbReference>
<evidence type="ECO:0000256" key="1">
    <source>
        <dbReference type="SAM" id="MobiDB-lite"/>
    </source>
</evidence>
<evidence type="ECO:0000313" key="4">
    <source>
        <dbReference type="Proteomes" id="UP001595824"/>
    </source>
</evidence>
<dbReference type="RefSeq" id="WP_381739186.1">
    <property type="nucleotide sequence ID" value="NZ_JBHSDP010000014.1"/>
</dbReference>